<dbReference type="OMA" id="NKAADFG"/>
<protein>
    <recommendedName>
        <fullName evidence="1">GPALPP motifs-containing protein 1</fullName>
    </recommendedName>
</protein>
<proteinExistence type="evidence at transcript level"/>
<reference evidence="6" key="2">
    <citation type="journal article" date="2007" name="PLoS Biol.">
        <title>Survey sequencing and comparative analysis of the elephant shark (Callorhinchus milii) genome.</title>
        <authorList>
            <person name="Venkatesh B."/>
            <person name="Kirkness E.F."/>
            <person name="Loh Y.H."/>
            <person name="Halpern A.L."/>
            <person name="Lee A.P."/>
            <person name="Johnson J."/>
            <person name="Dandona N."/>
            <person name="Viswanathan L.D."/>
            <person name="Tay A."/>
            <person name="Venter J.C."/>
            <person name="Strausberg R.L."/>
            <person name="Brenner S."/>
        </authorList>
    </citation>
    <scope>NUCLEOTIDE SEQUENCE [LARGE SCALE GENOMIC DNA]</scope>
</reference>
<dbReference type="InterPro" id="IPR046331">
    <property type="entry name" value="GPAM1-like"/>
</dbReference>
<feature type="compositionally biased region" description="Basic and acidic residues" evidence="2">
    <location>
        <begin position="221"/>
        <end position="230"/>
    </location>
</feature>
<evidence type="ECO:0000313" key="6">
    <source>
        <dbReference type="Proteomes" id="UP000314986"/>
    </source>
</evidence>
<dbReference type="PANTHER" id="PTHR46370:SF1">
    <property type="entry name" value="GPALPP MOTIFS-CONTAINING PROTEIN 1"/>
    <property type="match status" value="1"/>
</dbReference>
<reference evidence="4 6" key="3">
    <citation type="journal article" date="2014" name="Nature">
        <title>Elephant shark genome provides unique insights into gnathostome evolution.</title>
        <authorList>
            <consortium name="International Elephant Shark Genome Sequencing Consortium"/>
            <person name="Venkatesh B."/>
            <person name="Lee A.P."/>
            <person name="Ravi V."/>
            <person name="Maurya A.K."/>
            <person name="Lian M.M."/>
            <person name="Swann J.B."/>
            <person name="Ohta Y."/>
            <person name="Flajnik M.F."/>
            <person name="Sutoh Y."/>
            <person name="Kasahara M."/>
            <person name="Hoon S."/>
            <person name="Gangu V."/>
            <person name="Roy S.W."/>
            <person name="Irimia M."/>
            <person name="Korzh V."/>
            <person name="Kondrychyn I."/>
            <person name="Lim Z.W."/>
            <person name="Tay B.H."/>
            <person name="Tohari S."/>
            <person name="Kong K.W."/>
            <person name="Ho S."/>
            <person name="Lorente-Galdos B."/>
            <person name="Quilez J."/>
            <person name="Marques-Bonet T."/>
            <person name="Raney B.J."/>
            <person name="Ingham P.W."/>
            <person name="Tay A."/>
            <person name="Hillier L.W."/>
            <person name="Minx P."/>
            <person name="Boehm T."/>
            <person name="Wilson R.K."/>
            <person name="Brenner S."/>
            <person name="Warren W.C."/>
        </authorList>
    </citation>
    <scope>NUCLEOTIDE SEQUENCE</scope>
    <source>
        <tissue evidence="4">Spleen</tissue>
    </source>
</reference>
<dbReference type="CTD" id="55425"/>
<feature type="region of interest" description="Disordered" evidence="2">
    <location>
        <begin position="213"/>
        <end position="297"/>
    </location>
</feature>
<feature type="compositionally biased region" description="Basic and acidic residues" evidence="2">
    <location>
        <begin position="65"/>
        <end position="76"/>
    </location>
</feature>
<gene>
    <name evidence="5" type="primary">gpalpp1</name>
</gene>
<dbReference type="Ensembl" id="ENSCMIT00000027889.1">
    <property type="protein sequence ID" value="ENSCMIP00000027453.1"/>
    <property type="gene ID" value="ENSCMIG00000011953.1"/>
</dbReference>
<evidence type="ECO:0000256" key="2">
    <source>
        <dbReference type="SAM" id="MobiDB-lite"/>
    </source>
</evidence>
<dbReference type="KEGG" id="cmk:103177525"/>
<reference evidence="5" key="4">
    <citation type="submission" date="2025-05" db="UniProtKB">
        <authorList>
            <consortium name="Ensembl"/>
        </authorList>
    </citation>
    <scope>IDENTIFICATION</scope>
</reference>
<sequence length="380" mass="42944">MSEEEAPLGPALPPGFRTVRSQRSADDCERRRGSKPTDHTAVAGPALPPGFRSRKSSESSDSDEEGVRCTHEKRETGPALASDLMKSSKQVIEKENSDKSKPRGKQTVIPQEQEKDEDDGFFGPALPPGFPKKQQSPDRPFIGPALPPGFRKPEEEISYESLTAPAVSPSLSRLPTENEREDENVIGPMPSMGPNESNIAMEIELRAKKMKERLISGNTNEGKKETRESWMTELPPELQNIGLGARTFKKRSDEGSRDRSIWTDTPADKEKKEKDKEMVQSKDLPTKEPESVFLSDRDKRMAKEVAVYNETKRSESLLDMHSKKLKRKASEEEKPQERRAFDRDQDLQVHQFDEAQKKALIKKSRELNTRFSHGKSNMFL</sequence>
<feature type="compositionally biased region" description="Basic and acidic residues" evidence="2">
    <location>
        <begin position="23"/>
        <end position="38"/>
    </location>
</feature>
<dbReference type="PANTHER" id="PTHR46370">
    <property type="entry name" value="GPALPP MOTIFS-CONTAINING PROTEIN 1"/>
    <property type="match status" value="1"/>
</dbReference>
<dbReference type="GeneTree" id="ENSGT00940000163575"/>
<dbReference type="EMBL" id="JW870785">
    <property type="protein sequence ID" value="AFP03303.1"/>
    <property type="molecule type" value="mRNA"/>
</dbReference>
<organism evidence="4">
    <name type="scientific">Callorhinchus milii</name>
    <name type="common">Ghost shark</name>
    <dbReference type="NCBI Taxonomy" id="7868"/>
    <lineage>
        <taxon>Eukaryota</taxon>
        <taxon>Metazoa</taxon>
        <taxon>Chordata</taxon>
        <taxon>Craniata</taxon>
        <taxon>Vertebrata</taxon>
        <taxon>Chondrichthyes</taxon>
        <taxon>Holocephali</taxon>
        <taxon>Chimaeriformes</taxon>
        <taxon>Callorhinchidae</taxon>
        <taxon>Callorhinchus</taxon>
    </lineage>
</organism>
<evidence type="ECO:0000259" key="3">
    <source>
        <dbReference type="Pfam" id="PF12572"/>
    </source>
</evidence>
<name>V9KXE9_CALMI</name>
<dbReference type="STRING" id="7868.ENSCMIP00000027453"/>
<dbReference type="GeneID" id="103177525"/>
<evidence type="ECO:0000256" key="1">
    <source>
        <dbReference type="ARBA" id="ARBA00023489"/>
    </source>
</evidence>
<keyword evidence="6" id="KW-1185">Reference proteome</keyword>
<accession>V9KXE9</accession>
<feature type="region of interest" description="Disordered" evidence="2">
    <location>
        <begin position="1"/>
        <end position="196"/>
    </location>
</feature>
<dbReference type="InterPro" id="IPR022226">
    <property type="entry name" value="DUF3752"/>
</dbReference>
<dbReference type="Pfam" id="PF12572">
    <property type="entry name" value="DUF3752"/>
    <property type="match status" value="1"/>
</dbReference>
<feature type="compositionally biased region" description="Basic and acidic residues" evidence="2">
    <location>
        <begin position="91"/>
        <end position="101"/>
    </location>
</feature>
<feature type="domain" description="DUF3752" evidence="3">
    <location>
        <begin position="243"/>
        <end position="372"/>
    </location>
</feature>
<feature type="region of interest" description="Disordered" evidence="2">
    <location>
        <begin position="312"/>
        <end position="348"/>
    </location>
</feature>
<evidence type="ECO:0000313" key="5">
    <source>
        <dbReference type="Ensembl" id="ENSCMIP00000027453.1"/>
    </source>
</evidence>
<feature type="compositionally biased region" description="Basic and acidic residues" evidence="2">
    <location>
        <begin position="250"/>
        <end position="297"/>
    </location>
</feature>
<dbReference type="RefSeq" id="XP_007889919.1">
    <property type="nucleotide sequence ID" value="XM_007891728.2"/>
</dbReference>
<dbReference type="AlphaFoldDB" id="V9KXE9"/>
<dbReference type="OrthoDB" id="73491at2759"/>
<evidence type="ECO:0000313" key="4">
    <source>
        <dbReference type="EMBL" id="AFP03303.1"/>
    </source>
</evidence>
<reference evidence="6" key="1">
    <citation type="journal article" date="2006" name="Science">
        <title>Ancient noncoding elements conserved in the human genome.</title>
        <authorList>
            <person name="Venkatesh B."/>
            <person name="Kirkness E.F."/>
            <person name="Loh Y.H."/>
            <person name="Halpern A.L."/>
            <person name="Lee A.P."/>
            <person name="Johnson J."/>
            <person name="Dandona N."/>
            <person name="Viswanathan L.D."/>
            <person name="Tay A."/>
            <person name="Venter J.C."/>
            <person name="Strausberg R.L."/>
            <person name="Brenner S."/>
        </authorList>
    </citation>
    <scope>NUCLEOTIDE SEQUENCE [LARGE SCALE GENOMIC DNA]</scope>
</reference>
<dbReference type="Proteomes" id="UP000314986">
    <property type="component" value="Unassembled WGS sequence"/>
</dbReference>